<name>A0ABR6XKK2_9BURK</name>
<evidence type="ECO:0000313" key="4">
    <source>
        <dbReference type="Proteomes" id="UP000637632"/>
    </source>
</evidence>
<dbReference type="Proteomes" id="UP000637632">
    <property type="component" value="Unassembled WGS sequence"/>
</dbReference>
<evidence type="ECO:0000259" key="2">
    <source>
        <dbReference type="PROSITE" id="PS50222"/>
    </source>
</evidence>
<gene>
    <name evidence="3" type="ORF">H8K26_17090</name>
</gene>
<accession>A0ABR6XKK2</accession>
<sequence length="243" mass="24685">MSSISGISSTSAYSGSVSSVKRQRPDPAQMAEQAFSKLDTKGQGYLEVSDLESAFSNIASASGSTSGSDATSTANDLFKKLDADSDGKVTKDEFSSGLKKLADDLESQFNQSRTSGVGQDRGAPPPPPPSGASEASGGGTDAVSSGSATTSSTATSSASDTSTSKTYEAADTNQDGKVTQKEEEAYLLKLLEAKATASGDKGTQQAGAADNNSEATLFKKAIQLLQAYSSPSPSNSQSISVSV</sequence>
<dbReference type="RefSeq" id="WP_190481174.1">
    <property type="nucleotide sequence ID" value="NZ_JACOFT010000007.1"/>
</dbReference>
<proteinExistence type="predicted"/>
<comment type="caution">
    <text evidence="3">The sequence shown here is derived from an EMBL/GenBank/DDBJ whole genome shotgun (WGS) entry which is preliminary data.</text>
</comment>
<keyword evidence="4" id="KW-1185">Reference proteome</keyword>
<evidence type="ECO:0000313" key="3">
    <source>
        <dbReference type="EMBL" id="MBC3813160.1"/>
    </source>
</evidence>
<dbReference type="SMART" id="SM00054">
    <property type="entry name" value="EFh"/>
    <property type="match status" value="2"/>
</dbReference>
<evidence type="ECO:0000256" key="1">
    <source>
        <dbReference type="SAM" id="MobiDB-lite"/>
    </source>
</evidence>
<dbReference type="Gene3D" id="1.10.238.10">
    <property type="entry name" value="EF-hand"/>
    <property type="match status" value="1"/>
</dbReference>
<dbReference type="InterPro" id="IPR018247">
    <property type="entry name" value="EF_Hand_1_Ca_BS"/>
</dbReference>
<dbReference type="InterPro" id="IPR002048">
    <property type="entry name" value="EF_hand_dom"/>
</dbReference>
<reference evidence="3 4" key="1">
    <citation type="submission" date="2020-08" db="EMBL/GenBank/DDBJ databases">
        <title>Novel species isolated from subtropical streams in China.</title>
        <authorList>
            <person name="Lu H."/>
        </authorList>
    </citation>
    <scope>NUCLEOTIDE SEQUENCE [LARGE SCALE GENOMIC DNA]</scope>
    <source>
        <strain evidence="3 4">CCTCC AB 2015119</strain>
    </source>
</reference>
<feature type="compositionally biased region" description="Low complexity" evidence="1">
    <location>
        <begin position="131"/>
        <end position="164"/>
    </location>
</feature>
<organism evidence="3 4">
    <name type="scientific">Undibacterium aquatile</name>
    <dbReference type="NCBI Taxonomy" id="1537398"/>
    <lineage>
        <taxon>Bacteria</taxon>
        <taxon>Pseudomonadati</taxon>
        <taxon>Pseudomonadota</taxon>
        <taxon>Betaproteobacteria</taxon>
        <taxon>Burkholderiales</taxon>
        <taxon>Oxalobacteraceae</taxon>
        <taxon>Undibacterium</taxon>
    </lineage>
</organism>
<dbReference type="Pfam" id="PF13499">
    <property type="entry name" value="EF-hand_7"/>
    <property type="match status" value="1"/>
</dbReference>
<feature type="domain" description="EF-hand" evidence="2">
    <location>
        <begin position="26"/>
        <end position="61"/>
    </location>
</feature>
<feature type="domain" description="EF-hand" evidence="2">
    <location>
        <begin position="69"/>
        <end position="104"/>
    </location>
</feature>
<feature type="region of interest" description="Disordered" evidence="1">
    <location>
        <begin position="1"/>
        <end position="30"/>
    </location>
</feature>
<feature type="region of interest" description="Disordered" evidence="1">
    <location>
        <begin position="102"/>
        <end position="179"/>
    </location>
</feature>
<feature type="compositionally biased region" description="Polar residues" evidence="1">
    <location>
        <begin position="107"/>
        <end position="117"/>
    </location>
</feature>
<protein>
    <submittedName>
        <fullName evidence="3">EF-hand domain-containing protein</fullName>
    </submittedName>
</protein>
<feature type="compositionally biased region" description="Low complexity" evidence="1">
    <location>
        <begin position="1"/>
        <end position="20"/>
    </location>
</feature>
<dbReference type="EMBL" id="JACOFT010000007">
    <property type="protein sequence ID" value="MBC3813160.1"/>
    <property type="molecule type" value="Genomic_DNA"/>
</dbReference>
<dbReference type="InterPro" id="IPR011992">
    <property type="entry name" value="EF-hand-dom_pair"/>
</dbReference>
<dbReference type="PROSITE" id="PS50222">
    <property type="entry name" value="EF_HAND_2"/>
    <property type="match status" value="2"/>
</dbReference>
<dbReference type="SUPFAM" id="SSF47473">
    <property type="entry name" value="EF-hand"/>
    <property type="match status" value="1"/>
</dbReference>
<dbReference type="PROSITE" id="PS00018">
    <property type="entry name" value="EF_HAND_1"/>
    <property type="match status" value="1"/>
</dbReference>